<sequence length="640" mass="73681">MSLNNLAPELKVAIILHLRNPTSLARCSREWNNIVNLPSTKSKWLIGRHGRTHALFHAVRMGEPFINLDVVECLFAQKAHISRYFIQRLVLGFGKCDSRLIDLKLTHNMGALVPGRRKSIQNKIRSPWASNLSFDVYSRILKEGHDRFDGNDIPIRGNDMESFYYLSAGPLVISQARTKLKENKKEIKTLIRRYKFAPFPPRPKPRKHILEKKGDGNIGLNNTESESRATNFDDHPPSDGYENVRQLTVIARAILIYPKLVNVWKKNGYHEIVNDVNDLVMRGSLLILYPSSTSEDWVKPGLAQVIDELKDLILLGFKLTDALIGDALILFEHRLKDIGEILIDAFAAIRDLPKRKIISICLTELLNPDRNLKRHDLLDFVVNQIEKPEEEILSIFKKYKIVHSVANYREAFTKFSTGNMDIVANKSLSIFQPFTYLKYSPIVYRYTIVKFGAQSKATKHLMKEVTSVRIAITLMTEVLSQQMPSGLTSFRWPDSITIFNEYCKAKVPLKANFLPLFEKCQSDSVMKCLFDGYLAKLFGVKVDYQPQRTVRVPVLSSVDPVVQRTKKRKANTKEAKKEKDKLHQKWRKQFFEQLNKEIENGKFKESLQKFMPRTDKSMQEEEDADSAQSKRVSGKWSELR</sequence>
<reference evidence="2" key="1">
    <citation type="submission" date="2021-06" db="EMBL/GenBank/DDBJ databases">
        <authorList>
            <person name="Kallberg Y."/>
            <person name="Tangrot J."/>
            <person name="Rosling A."/>
        </authorList>
    </citation>
    <scope>NUCLEOTIDE SEQUENCE</scope>
    <source>
        <strain evidence="2">BR232B</strain>
    </source>
</reference>
<dbReference type="Proteomes" id="UP000789739">
    <property type="component" value="Unassembled WGS sequence"/>
</dbReference>
<keyword evidence="3" id="KW-1185">Reference proteome</keyword>
<dbReference type="OrthoDB" id="270318at2759"/>
<evidence type="ECO:0000313" key="3">
    <source>
        <dbReference type="Proteomes" id="UP000789739"/>
    </source>
</evidence>
<gene>
    <name evidence="2" type="ORF">PBRASI_LOCUS3497</name>
</gene>
<protein>
    <submittedName>
        <fullName evidence="2">9799_t:CDS:1</fullName>
    </submittedName>
</protein>
<evidence type="ECO:0000313" key="2">
    <source>
        <dbReference type="EMBL" id="CAG8518567.1"/>
    </source>
</evidence>
<organism evidence="2 3">
    <name type="scientific">Paraglomus brasilianum</name>
    <dbReference type="NCBI Taxonomy" id="144538"/>
    <lineage>
        <taxon>Eukaryota</taxon>
        <taxon>Fungi</taxon>
        <taxon>Fungi incertae sedis</taxon>
        <taxon>Mucoromycota</taxon>
        <taxon>Glomeromycotina</taxon>
        <taxon>Glomeromycetes</taxon>
        <taxon>Paraglomerales</taxon>
        <taxon>Paraglomeraceae</taxon>
        <taxon>Paraglomus</taxon>
    </lineage>
</organism>
<evidence type="ECO:0000256" key="1">
    <source>
        <dbReference type="SAM" id="MobiDB-lite"/>
    </source>
</evidence>
<dbReference type="AlphaFoldDB" id="A0A9N9F8Q4"/>
<feature type="region of interest" description="Disordered" evidence="1">
    <location>
        <begin position="205"/>
        <end position="237"/>
    </location>
</feature>
<proteinExistence type="predicted"/>
<feature type="compositionally biased region" description="Basic and acidic residues" evidence="1">
    <location>
        <begin position="603"/>
        <end position="619"/>
    </location>
</feature>
<feature type="compositionally biased region" description="Basic and acidic residues" evidence="1">
    <location>
        <begin position="225"/>
        <end position="237"/>
    </location>
</feature>
<accession>A0A9N9F8Q4</accession>
<comment type="caution">
    <text evidence="2">The sequence shown here is derived from an EMBL/GenBank/DDBJ whole genome shotgun (WGS) entry which is preliminary data.</text>
</comment>
<dbReference type="EMBL" id="CAJVPI010000318">
    <property type="protein sequence ID" value="CAG8518567.1"/>
    <property type="molecule type" value="Genomic_DNA"/>
</dbReference>
<feature type="region of interest" description="Disordered" evidence="1">
    <location>
        <begin position="603"/>
        <end position="640"/>
    </location>
</feature>
<name>A0A9N9F8Q4_9GLOM</name>